<dbReference type="GO" id="GO:0005524">
    <property type="term" value="F:ATP binding"/>
    <property type="evidence" value="ECO:0007669"/>
    <property type="project" value="UniProtKB-UniRule"/>
</dbReference>
<dbReference type="EC" id="2.7.4.3" evidence="5 7"/>
<evidence type="ECO:0000256" key="4">
    <source>
        <dbReference type="ARBA" id="ARBA00022777"/>
    </source>
</evidence>
<evidence type="ECO:0000313" key="9">
    <source>
        <dbReference type="Proteomes" id="UP000176864"/>
    </source>
</evidence>
<comment type="similarity">
    <text evidence="5 6">Belongs to the adenylate kinase family.</text>
</comment>
<organism evidence="8 9">
    <name type="scientific">Candidatus Doudnabacteria bacterium RIFCSPHIGHO2_01_FULL_46_14</name>
    <dbReference type="NCBI Taxonomy" id="1817824"/>
    <lineage>
        <taxon>Bacteria</taxon>
        <taxon>Candidatus Doudnaibacteriota</taxon>
    </lineage>
</organism>
<dbReference type="HAMAP" id="MF_00235">
    <property type="entry name" value="Adenylate_kinase_Adk"/>
    <property type="match status" value="1"/>
</dbReference>
<comment type="catalytic activity">
    <reaction evidence="5 7">
        <text>AMP + ATP = 2 ADP</text>
        <dbReference type="Rhea" id="RHEA:12973"/>
        <dbReference type="ChEBI" id="CHEBI:30616"/>
        <dbReference type="ChEBI" id="CHEBI:456215"/>
        <dbReference type="ChEBI" id="CHEBI:456216"/>
        <dbReference type="EC" id="2.7.4.3"/>
    </reaction>
</comment>
<dbReference type="PANTHER" id="PTHR23359">
    <property type="entry name" value="NUCLEOTIDE KINASE"/>
    <property type="match status" value="1"/>
</dbReference>
<comment type="pathway">
    <text evidence="5">Purine metabolism; AMP biosynthesis via salvage pathway; AMP from ADP: step 1/1.</text>
</comment>
<keyword evidence="2 5" id="KW-0545">Nucleotide biosynthesis</keyword>
<comment type="caution">
    <text evidence="8">The sequence shown here is derived from an EMBL/GenBank/DDBJ whole genome shotgun (WGS) entry which is preliminary data.</text>
</comment>
<evidence type="ECO:0000256" key="6">
    <source>
        <dbReference type="RuleBase" id="RU003330"/>
    </source>
</evidence>
<feature type="binding site" evidence="5">
    <location>
        <position position="132"/>
    </location>
    <ligand>
        <name>ATP</name>
        <dbReference type="ChEBI" id="CHEBI:30616"/>
    </ligand>
</feature>
<dbReference type="GO" id="GO:0005737">
    <property type="term" value="C:cytoplasm"/>
    <property type="evidence" value="ECO:0007669"/>
    <property type="project" value="UniProtKB-SubCell"/>
</dbReference>
<keyword evidence="4 5" id="KW-0418">Kinase</keyword>
<name>A0A1F5NKQ3_9BACT</name>
<dbReference type="GO" id="GO:0044209">
    <property type="term" value="P:AMP salvage"/>
    <property type="evidence" value="ECO:0007669"/>
    <property type="project" value="UniProtKB-UniRule"/>
</dbReference>
<dbReference type="EMBL" id="MFEK01000014">
    <property type="protein sequence ID" value="OGE78287.1"/>
    <property type="molecule type" value="Genomic_DNA"/>
</dbReference>
<sequence>MDKPLNLIILGPQGSGKGTQAQMLAKRFNLAFLGSGDLLREIAKTDTLLGREVHQTINVEGRHMRSEVISQVIKEKLHALPRDQGVILESYPRNLEQYEEFKKFWPETERGDYLILYIHLSEEESIKRMMLRKRLDDTDDTIHKRLELFNSLTKPMIEEMDKQNRVIRIDGAPSIEQVNEEILSKLNEK</sequence>
<keyword evidence="5" id="KW-0963">Cytoplasm</keyword>
<feature type="binding site" evidence="5">
    <location>
        <position position="145"/>
    </location>
    <ligand>
        <name>AMP</name>
        <dbReference type="ChEBI" id="CHEBI:456215"/>
    </ligand>
</feature>
<dbReference type="AlphaFoldDB" id="A0A1F5NKQ3"/>
<dbReference type="STRING" id="1817824.A2751_04010"/>
<comment type="caution">
    <text evidence="5">Lacks conserved residue(s) required for the propagation of feature annotation.</text>
</comment>
<feature type="binding site" evidence="5">
    <location>
        <position position="134"/>
    </location>
    <ligand>
        <name>AMP</name>
        <dbReference type="ChEBI" id="CHEBI:456215"/>
    </ligand>
</feature>
<dbReference type="Gene3D" id="3.40.50.300">
    <property type="entry name" value="P-loop containing nucleotide triphosphate hydrolases"/>
    <property type="match status" value="1"/>
</dbReference>
<comment type="subunit">
    <text evidence="5 7">Monomer.</text>
</comment>
<proteinExistence type="inferred from homology"/>
<evidence type="ECO:0000256" key="1">
    <source>
        <dbReference type="ARBA" id="ARBA00022679"/>
    </source>
</evidence>
<feature type="binding site" evidence="5">
    <location>
        <position position="97"/>
    </location>
    <ligand>
        <name>AMP</name>
        <dbReference type="ChEBI" id="CHEBI:456215"/>
    </ligand>
</feature>
<evidence type="ECO:0000256" key="7">
    <source>
        <dbReference type="RuleBase" id="RU003331"/>
    </source>
</evidence>
<dbReference type="CDD" id="cd01428">
    <property type="entry name" value="ADK"/>
    <property type="match status" value="1"/>
</dbReference>
<dbReference type="PRINTS" id="PR00094">
    <property type="entry name" value="ADENYLTKNASE"/>
</dbReference>
<evidence type="ECO:0000256" key="5">
    <source>
        <dbReference type="HAMAP-Rule" id="MF_00235"/>
    </source>
</evidence>
<comment type="domain">
    <text evidence="5">Consists of three domains, a large central CORE domain and two small peripheral domains, NMPbind and LID, which undergo movements during catalysis. The LID domain closes over the site of phosphoryl transfer upon ATP binding. Assembling and dissambling the active center during each catalytic cycle provides an effective means to prevent ATP hydrolysis.</text>
</comment>
<accession>A0A1F5NKQ3</accession>
<reference evidence="8 9" key="1">
    <citation type="journal article" date="2016" name="Nat. Commun.">
        <title>Thousands of microbial genomes shed light on interconnected biogeochemical processes in an aquifer system.</title>
        <authorList>
            <person name="Anantharaman K."/>
            <person name="Brown C.T."/>
            <person name="Hug L.A."/>
            <person name="Sharon I."/>
            <person name="Castelle C.J."/>
            <person name="Probst A.J."/>
            <person name="Thomas B.C."/>
            <person name="Singh A."/>
            <person name="Wilkins M.J."/>
            <person name="Karaoz U."/>
            <person name="Brodie E.L."/>
            <person name="Williams K.H."/>
            <person name="Hubbard S.S."/>
            <person name="Banfield J.F."/>
        </authorList>
    </citation>
    <scope>NUCLEOTIDE SEQUENCE [LARGE SCALE GENOMIC DNA]</scope>
</reference>
<dbReference type="GO" id="GO:0004017">
    <property type="term" value="F:AMP kinase activity"/>
    <property type="evidence" value="ECO:0007669"/>
    <property type="project" value="UniProtKB-UniRule"/>
</dbReference>
<feature type="binding site" evidence="5">
    <location>
        <position position="173"/>
    </location>
    <ligand>
        <name>ATP</name>
        <dbReference type="ChEBI" id="CHEBI:30616"/>
    </ligand>
</feature>
<feature type="binding site" evidence="5">
    <location>
        <position position="35"/>
    </location>
    <ligand>
        <name>AMP</name>
        <dbReference type="ChEBI" id="CHEBI:456215"/>
    </ligand>
</feature>
<dbReference type="SUPFAM" id="SSF52540">
    <property type="entry name" value="P-loop containing nucleoside triphosphate hydrolases"/>
    <property type="match status" value="1"/>
</dbReference>
<dbReference type="InterPro" id="IPR027417">
    <property type="entry name" value="P-loop_NTPase"/>
</dbReference>
<dbReference type="InterPro" id="IPR000850">
    <property type="entry name" value="Adenylat/UMP-CMP_kin"/>
</dbReference>
<dbReference type="Proteomes" id="UP000176864">
    <property type="component" value="Unassembled WGS sequence"/>
</dbReference>
<comment type="function">
    <text evidence="5">Catalyzes the reversible transfer of the terminal phosphate group between ATP and AMP. Plays an important role in cellular energy homeostasis and in adenine nucleotide metabolism.</text>
</comment>
<protein>
    <recommendedName>
        <fullName evidence="5 7">Adenylate kinase</fullName>
        <shortName evidence="5">AK</shortName>
        <ecNumber evidence="5 7">2.7.4.3</ecNumber>
    </recommendedName>
    <alternativeName>
        <fullName evidence="5">ATP-AMP transphosphorylase</fullName>
    </alternativeName>
    <alternativeName>
        <fullName evidence="5">ATP:AMP phosphotransferase</fullName>
    </alternativeName>
    <alternativeName>
        <fullName evidence="5">Adenylate monophosphate kinase</fullName>
    </alternativeName>
</protein>
<dbReference type="UniPathway" id="UPA00588">
    <property type="reaction ID" value="UER00649"/>
</dbReference>
<feature type="binding site" evidence="5">
    <location>
        <begin position="14"/>
        <end position="19"/>
    </location>
    <ligand>
        <name>ATP</name>
        <dbReference type="ChEBI" id="CHEBI:30616"/>
    </ligand>
</feature>
<evidence type="ECO:0000256" key="2">
    <source>
        <dbReference type="ARBA" id="ARBA00022727"/>
    </source>
</evidence>
<evidence type="ECO:0000256" key="3">
    <source>
        <dbReference type="ARBA" id="ARBA00022741"/>
    </source>
</evidence>
<dbReference type="Pfam" id="PF00406">
    <property type="entry name" value="ADK"/>
    <property type="match status" value="1"/>
</dbReference>
<keyword evidence="5 7" id="KW-0067">ATP-binding</keyword>
<feature type="binding site" evidence="5">
    <location>
        <position position="40"/>
    </location>
    <ligand>
        <name>AMP</name>
        <dbReference type="ChEBI" id="CHEBI:456215"/>
    </ligand>
</feature>
<keyword evidence="3 5" id="KW-0547">Nucleotide-binding</keyword>
<evidence type="ECO:0000313" key="8">
    <source>
        <dbReference type="EMBL" id="OGE78287.1"/>
    </source>
</evidence>
<comment type="subcellular location">
    <subcellularLocation>
        <location evidence="5 7">Cytoplasm</location>
    </subcellularLocation>
</comment>
<keyword evidence="1 5" id="KW-0808">Transferase</keyword>
<gene>
    <name evidence="5" type="primary">adk</name>
    <name evidence="8" type="ORF">A2751_04010</name>
</gene>